<comment type="caution">
    <text evidence="2">The sequence shown here is derived from an EMBL/GenBank/DDBJ whole genome shotgun (WGS) entry which is preliminary data.</text>
</comment>
<name>A0ABR5XXL5_9PROT</name>
<gene>
    <name evidence="2" type="ORF">AUP40_22045</name>
</gene>
<reference evidence="2 3" key="1">
    <citation type="submission" date="2015-12" db="EMBL/GenBank/DDBJ databases">
        <title>Genome sequence of Thalassospira xiamenensis MCCC 1A03005.</title>
        <authorList>
            <person name="Lu L."/>
            <person name="Lai Q."/>
            <person name="Shao Z."/>
            <person name="Qian P."/>
        </authorList>
    </citation>
    <scope>NUCLEOTIDE SEQUENCE [LARGE SCALE GENOMIC DNA]</scope>
    <source>
        <strain evidence="2 3">MCCC 1A03005</strain>
    </source>
</reference>
<keyword evidence="3" id="KW-1185">Reference proteome</keyword>
<evidence type="ECO:0000313" key="3">
    <source>
        <dbReference type="Proteomes" id="UP000076167"/>
    </source>
</evidence>
<accession>A0ABR5XXL5</accession>
<dbReference type="EMBL" id="LPXL01000047">
    <property type="protein sequence ID" value="KZC98802.1"/>
    <property type="molecule type" value="Genomic_DNA"/>
</dbReference>
<organism evidence="2 3">
    <name type="scientific">Thalassospira xiamenensis</name>
    <dbReference type="NCBI Taxonomy" id="220697"/>
    <lineage>
        <taxon>Bacteria</taxon>
        <taxon>Pseudomonadati</taxon>
        <taxon>Pseudomonadota</taxon>
        <taxon>Alphaproteobacteria</taxon>
        <taxon>Rhodospirillales</taxon>
        <taxon>Thalassospiraceae</taxon>
        <taxon>Thalassospira</taxon>
    </lineage>
</organism>
<protein>
    <submittedName>
        <fullName evidence="2">Uncharacterized protein</fullName>
    </submittedName>
</protein>
<evidence type="ECO:0000256" key="1">
    <source>
        <dbReference type="SAM" id="MobiDB-lite"/>
    </source>
</evidence>
<evidence type="ECO:0000313" key="2">
    <source>
        <dbReference type="EMBL" id="KZC98802.1"/>
    </source>
</evidence>
<sequence length="67" mass="7342">MPANDNEVSGTEVGRALTTDIRMVARAIGHQIAREHFAAWEKKERRAANDNSPATLGEEIKGRDPKG</sequence>
<feature type="compositionally biased region" description="Basic and acidic residues" evidence="1">
    <location>
        <begin position="58"/>
        <end position="67"/>
    </location>
</feature>
<feature type="region of interest" description="Disordered" evidence="1">
    <location>
        <begin position="43"/>
        <end position="67"/>
    </location>
</feature>
<proteinExistence type="predicted"/>
<dbReference type="Proteomes" id="UP000076167">
    <property type="component" value="Unassembled WGS sequence"/>
</dbReference>